<dbReference type="GO" id="GO:0008168">
    <property type="term" value="F:methyltransferase activity"/>
    <property type="evidence" value="ECO:0007669"/>
    <property type="project" value="UniProtKB-KW"/>
</dbReference>
<dbReference type="RefSeq" id="WP_344095348.1">
    <property type="nucleotide sequence ID" value="NZ_BAAAHB010000084.1"/>
</dbReference>
<dbReference type="GO" id="GO:0032259">
    <property type="term" value="P:methylation"/>
    <property type="evidence" value="ECO:0007669"/>
    <property type="project" value="UniProtKB-KW"/>
</dbReference>
<dbReference type="PANTHER" id="PTHR44068">
    <property type="entry name" value="ZGC:194242"/>
    <property type="match status" value="1"/>
</dbReference>
<evidence type="ECO:0000256" key="2">
    <source>
        <dbReference type="ARBA" id="ARBA00022679"/>
    </source>
</evidence>
<dbReference type="InterPro" id="IPR013216">
    <property type="entry name" value="Methyltransf_11"/>
</dbReference>
<protein>
    <submittedName>
        <fullName evidence="5">27-O-demethylrifamycin SV methyltransferase</fullName>
    </submittedName>
</protein>
<feature type="domain" description="Polyketide synthase-like methyltransferase" evidence="4">
    <location>
        <begin position="23"/>
        <end position="267"/>
    </location>
</feature>
<dbReference type="Pfam" id="PF08241">
    <property type="entry name" value="Methyltransf_11"/>
    <property type="match status" value="1"/>
</dbReference>
<evidence type="ECO:0000256" key="1">
    <source>
        <dbReference type="ARBA" id="ARBA00022603"/>
    </source>
</evidence>
<dbReference type="Proteomes" id="UP001499895">
    <property type="component" value="Unassembled WGS sequence"/>
</dbReference>
<sequence length="280" mass="30499">MTSEPLPSPSDVGDYYDRLTLLANHALGGNTHLGYWPQPHDGSSAGEASDRLTDFLIEKLHASTGQRVLDIGCGSGRPAVRLARTESVDVVGVTISTVQVELATTLAEQEGVADRVRFVHADAQELPFPDDSFDAVWAIECLLHMPSTPQVLTEVARVLRPGGRFAASDLVAREEKTSTDPAATEWNHIEQFAVPPLTHITEYPRMIAESGLQLREFIDIGDDVISPSYAALRNHAQENFTDYMAAFGLDEDQLRSAVTHYSQQSAAQGVGYVVVTAIRN</sequence>
<dbReference type="SUPFAM" id="SSF53335">
    <property type="entry name" value="S-adenosyl-L-methionine-dependent methyltransferases"/>
    <property type="match status" value="1"/>
</dbReference>
<dbReference type="InterPro" id="IPR020803">
    <property type="entry name" value="MeTfrase_dom"/>
</dbReference>
<gene>
    <name evidence="5" type="ORF">GCM10009544_52940</name>
</gene>
<keyword evidence="2" id="KW-0808">Transferase</keyword>
<organism evidence="5 6">
    <name type="scientific">Streptomyces stramineus</name>
    <dbReference type="NCBI Taxonomy" id="173861"/>
    <lineage>
        <taxon>Bacteria</taxon>
        <taxon>Bacillati</taxon>
        <taxon>Actinomycetota</taxon>
        <taxon>Actinomycetes</taxon>
        <taxon>Kitasatosporales</taxon>
        <taxon>Streptomycetaceae</taxon>
        <taxon>Streptomyces</taxon>
    </lineage>
</organism>
<proteinExistence type="predicted"/>
<dbReference type="Gene3D" id="3.40.50.150">
    <property type="entry name" value="Vaccinia Virus protein VP39"/>
    <property type="match status" value="1"/>
</dbReference>
<dbReference type="CDD" id="cd02440">
    <property type="entry name" value="AdoMet_MTases"/>
    <property type="match status" value="1"/>
</dbReference>
<evidence type="ECO:0000313" key="6">
    <source>
        <dbReference type="Proteomes" id="UP001499895"/>
    </source>
</evidence>
<keyword evidence="1 5" id="KW-0489">Methyltransferase</keyword>
<dbReference type="SMART" id="SM00828">
    <property type="entry name" value="PKS_MT"/>
    <property type="match status" value="1"/>
</dbReference>
<evidence type="ECO:0000313" key="5">
    <source>
        <dbReference type="EMBL" id="GAA0484679.1"/>
    </source>
</evidence>
<comment type="caution">
    <text evidence="5">The sequence shown here is derived from an EMBL/GenBank/DDBJ whole genome shotgun (WGS) entry which is preliminary data.</text>
</comment>
<reference evidence="6" key="1">
    <citation type="journal article" date="2019" name="Int. J. Syst. Evol. Microbiol.">
        <title>The Global Catalogue of Microorganisms (GCM) 10K type strain sequencing project: providing services to taxonomists for standard genome sequencing and annotation.</title>
        <authorList>
            <consortium name="The Broad Institute Genomics Platform"/>
            <consortium name="The Broad Institute Genome Sequencing Center for Infectious Disease"/>
            <person name="Wu L."/>
            <person name="Ma J."/>
        </authorList>
    </citation>
    <scope>NUCLEOTIDE SEQUENCE [LARGE SCALE GENOMIC DNA]</scope>
    <source>
        <strain evidence="6">JCM 10649</strain>
    </source>
</reference>
<evidence type="ECO:0000256" key="3">
    <source>
        <dbReference type="ARBA" id="ARBA00022691"/>
    </source>
</evidence>
<accession>A0ABP3KTK2</accession>
<keyword evidence="6" id="KW-1185">Reference proteome</keyword>
<keyword evidence="3" id="KW-0949">S-adenosyl-L-methionine</keyword>
<dbReference type="PANTHER" id="PTHR44068:SF11">
    <property type="entry name" value="GERANYL DIPHOSPHATE 2-C-METHYLTRANSFERASE"/>
    <property type="match status" value="1"/>
</dbReference>
<dbReference type="EMBL" id="BAAAHB010000084">
    <property type="protein sequence ID" value="GAA0484679.1"/>
    <property type="molecule type" value="Genomic_DNA"/>
</dbReference>
<name>A0ABP3KTK2_9ACTN</name>
<dbReference type="InterPro" id="IPR050447">
    <property type="entry name" value="Erg6_SMT_methyltransf"/>
</dbReference>
<evidence type="ECO:0000259" key="4">
    <source>
        <dbReference type="SMART" id="SM00828"/>
    </source>
</evidence>
<dbReference type="InterPro" id="IPR029063">
    <property type="entry name" value="SAM-dependent_MTases_sf"/>
</dbReference>